<name>A0ABR8DDJ1_9NOST</name>
<dbReference type="SUPFAM" id="SSF52151">
    <property type="entry name" value="FabD/lysophospholipase-like"/>
    <property type="match status" value="1"/>
</dbReference>
<dbReference type="Proteomes" id="UP000661112">
    <property type="component" value="Unassembled WGS sequence"/>
</dbReference>
<dbReference type="InterPro" id="IPR002641">
    <property type="entry name" value="PNPLA_dom"/>
</dbReference>
<feature type="short sequence motif" description="GXSXG" evidence="3">
    <location>
        <begin position="47"/>
        <end position="51"/>
    </location>
</feature>
<evidence type="ECO:0000313" key="6">
    <source>
        <dbReference type="Proteomes" id="UP000661112"/>
    </source>
</evidence>
<organism evidence="5 6">
    <name type="scientific">Anabaena azotica FACHB-119</name>
    <dbReference type="NCBI Taxonomy" id="947527"/>
    <lineage>
        <taxon>Bacteria</taxon>
        <taxon>Bacillati</taxon>
        <taxon>Cyanobacteriota</taxon>
        <taxon>Cyanophyceae</taxon>
        <taxon>Nostocales</taxon>
        <taxon>Nostocaceae</taxon>
        <taxon>Anabaena</taxon>
        <taxon>Anabaena azotica</taxon>
    </lineage>
</organism>
<feature type="short sequence motif" description="GXGXXG" evidence="3">
    <location>
        <begin position="11"/>
        <end position="16"/>
    </location>
</feature>
<dbReference type="PROSITE" id="PS51635">
    <property type="entry name" value="PNPLA"/>
    <property type="match status" value="1"/>
</dbReference>
<keyword evidence="3" id="KW-0442">Lipid degradation</keyword>
<keyword evidence="6" id="KW-1185">Reference proteome</keyword>
<dbReference type="PANTHER" id="PTHR32176:SF92">
    <property type="entry name" value="XYLOSE ISOMERASE"/>
    <property type="match status" value="1"/>
</dbReference>
<dbReference type="PANTHER" id="PTHR32176">
    <property type="entry name" value="XYLOSE ISOMERASE"/>
    <property type="match status" value="1"/>
</dbReference>
<dbReference type="InterPro" id="IPR016035">
    <property type="entry name" value="Acyl_Trfase/lysoPLipase"/>
</dbReference>
<evidence type="ECO:0000256" key="3">
    <source>
        <dbReference type="PROSITE-ProRule" id="PRU01161"/>
    </source>
</evidence>
<comment type="caution">
    <text evidence="5">The sequence shown here is derived from an EMBL/GenBank/DDBJ whole genome shotgun (WGS) entry which is preliminary data.</text>
</comment>
<dbReference type="RefSeq" id="WP_190477754.1">
    <property type="nucleotide sequence ID" value="NZ_JACJSG010000046.1"/>
</dbReference>
<feature type="active site" description="Nucleophile" evidence="3">
    <location>
        <position position="49"/>
    </location>
</feature>
<feature type="active site" description="Proton acceptor" evidence="3">
    <location>
        <position position="209"/>
    </location>
</feature>
<evidence type="ECO:0000256" key="2">
    <source>
        <dbReference type="ARBA" id="ARBA00023098"/>
    </source>
</evidence>
<evidence type="ECO:0000313" key="5">
    <source>
        <dbReference type="EMBL" id="MBD2504201.1"/>
    </source>
</evidence>
<keyword evidence="2 3" id="KW-0443">Lipid metabolism</keyword>
<protein>
    <submittedName>
        <fullName evidence="5">Patatin-like phospholipase family protein</fullName>
    </submittedName>
</protein>
<comment type="similarity">
    <text evidence="1">Belongs to the patatin family.</text>
</comment>
<dbReference type="Gene3D" id="3.40.1090.10">
    <property type="entry name" value="Cytosolic phospholipase A2 catalytic domain"/>
    <property type="match status" value="1"/>
</dbReference>
<feature type="short sequence motif" description="DGA/G" evidence="3">
    <location>
        <begin position="209"/>
        <end position="211"/>
    </location>
</feature>
<accession>A0ABR8DDJ1</accession>
<evidence type="ECO:0000259" key="4">
    <source>
        <dbReference type="PROSITE" id="PS51635"/>
    </source>
</evidence>
<proteinExistence type="inferred from homology"/>
<feature type="domain" description="PNPLA" evidence="4">
    <location>
        <begin position="7"/>
        <end position="222"/>
    </location>
</feature>
<reference evidence="5 6" key="1">
    <citation type="journal article" date="2020" name="ISME J.">
        <title>Comparative genomics reveals insights into cyanobacterial evolution and habitat adaptation.</title>
        <authorList>
            <person name="Chen M.Y."/>
            <person name="Teng W.K."/>
            <person name="Zhao L."/>
            <person name="Hu C.X."/>
            <person name="Zhou Y.K."/>
            <person name="Han B.P."/>
            <person name="Song L.R."/>
            <person name="Shu W.S."/>
        </authorList>
    </citation>
    <scope>NUCLEOTIDE SEQUENCE [LARGE SCALE GENOMIC DNA]</scope>
    <source>
        <strain evidence="5 6">FACHB-119</strain>
    </source>
</reference>
<dbReference type="EMBL" id="JACJSG010000046">
    <property type="protein sequence ID" value="MBD2504201.1"/>
    <property type="molecule type" value="Genomic_DNA"/>
</dbReference>
<dbReference type="Pfam" id="PF01734">
    <property type="entry name" value="Patatin"/>
    <property type="match status" value="1"/>
</dbReference>
<gene>
    <name evidence="5" type="ORF">H6G83_26920</name>
</gene>
<keyword evidence="3" id="KW-0378">Hydrolase</keyword>
<sequence length="391" mass="44690">MKPFKILSLDGGGIRGVLSATLLEEVERIVREKKGQELHEYFDLIAGTSTGSILAAGIACQMNAKEMTRLYLQQGQNIFLKSVYEQRKWRKLSQIFGFFGDYVLYPHEYGEQGLSKVLEKELRASPVGKKLGKCPTMAEIKEHTTNQLLILAYDVLSRNTTWFANDDKEEWYYNNELWKICTASASAPTFFPPYKFSYKNSPDVLPHIDGGVAANNPELAAVAHALSMTTEDQTKPEIQQIAVLSVGTGQTTSAYDYEKVKKWGLLDWVSHLPDIFLDPGAENSHYVACRMFMGIRCENRLRLNFELNKQFESKREPGRLRKQLKTPYNEYIEKKTGQKKEINEEIDNPENCRDLIEAAKCYLEYGIIKNYPSKGKDISVREAIEHFIDCH</sequence>
<evidence type="ECO:0000256" key="1">
    <source>
        <dbReference type="ARBA" id="ARBA00010240"/>
    </source>
</evidence>